<sequence>MAKKWWSENRWLYVEGHDPDILGIGDCDTSDNPK</sequence>
<proteinExistence type="predicted"/>
<name>A0A6C0B4X3_9ZZZZ</name>
<reference evidence="1" key="1">
    <citation type="journal article" date="2020" name="Nature">
        <title>Giant virus diversity and host interactions through global metagenomics.</title>
        <authorList>
            <person name="Schulz F."/>
            <person name="Roux S."/>
            <person name="Paez-Espino D."/>
            <person name="Jungbluth S."/>
            <person name="Walsh D.A."/>
            <person name="Denef V.J."/>
            <person name="McMahon K.D."/>
            <person name="Konstantinidis K.T."/>
            <person name="Eloe-Fadrosh E.A."/>
            <person name="Kyrpides N.C."/>
            <person name="Woyke T."/>
        </authorList>
    </citation>
    <scope>NUCLEOTIDE SEQUENCE</scope>
    <source>
        <strain evidence="1">GVMAG-M-3300009684-20</strain>
    </source>
</reference>
<dbReference type="EMBL" id="MN739078">
    <property type="protein sequence ID" value="QHS87090.1"/>
    <property type="molecule type" value="Genomic_DNA"/>
</dbReference>
<protein>
    <submittedName>
        <fullName evidence="1">Uncharacterized protein</fullName>
    </submittedName>
</protein>
<organism evidence="1">
    <name type="scientific">viral metagenome</name>
    <dbReference type="NCBI Taxonomy" id="1070528"/>
    <lineage>
        <taxon>unclassified sequences</taxon>
        <taxon>metagenomes</taxon>
        <taxon>organismal metagenomes</taxon>
    </lineage>
</organism>
<accession>A0A6C0B4X3</accession>
<dbReference type="AlphaFoldDB" id="A0A6C0B4X3"/>
<evidence type="ECO:0000313" key="1">
    <source>
        <dbReference type="EMBL" id="QHS87090.1"/>
    </source>
</evidence>